<reference evidence="3" key="1">
    <citation type="submission" date="2021-04" db="EMBL/GenBank/DDBJ databases">
        <title>Genomic sequence of Actinosynnema pretiosum subsp. pretiosum ATCC 31280 (C-14919).</title>
        <authorList>
            <person name="Bai L."/>
            <person name="Wang X."/>
            <person name="Xiao Y."/>
        </authorList>
    </citation>
    <scope>NUCLEOTIDE SEQUENCE</scope>
    <source>
        <strain evidence="3">ATCC 31280</strain>
    </source>
</reference>
<accession>A0AA45LCP3</accession>
<keyword evidence="3" id="KW-0067">ATP-binding</keyword>
<dbReference type="InterPro" id="IPR050267">
    <property type="entry name" value="Anti-sigma-factor_SerPK"/>
</dbReference>
<dbReference type="Proteomes" id="UP000677152">
    <property type="component" value="Chromosome"/>
</dbReference>
<evidence type="ECO:0000256" key="1">
    <source>
        <dbReference type="ARBA" id="ARBA00022527"/>
    </source>
</evidence>
<organism evidence="3 4">
    <name type="scientific">Actinosynnema pretiosum subsp. pretiosum</name>
    <dbReference type="NCBI Taxonomy" id="103721"/>
    <lineage>
        <taxon>Bacteria</taxon>
        <taxon>Bacillati</taxon>
        <taxon>Actinomycetota</taxon>
        <taxon>Actinomycetes</taxon>
        <taxon>Pseudonocardiales</taxon>
        <taxon>Pseudonocardiaceae</taxon>
        <taxon>Actinosynnema</taxon>
    </lineage>
</organism>
<sequence>MLAEPPNTPGSDPAPGTGAVAALDVAVDCSDLAGMRRGVREALTDLDGLFVQDVELICTELVANACDHAGSPRRLVLLRQDFDGLPEVVVQSHDGSPEAAPRLGVSALGPHRGHGMKMVESLCRDWGVRVDGATKVVWAALRVP</sequence>
<keyword evidence="1" id="KW-0418">Kinase</keyword>
<dbReference type="PANTHER" id="PTHR35526">
    <property type="entry name" value="ANTI-SIGMA-F FACTOR RSBW-RELATED"/>
    <property type="match status" value="1"/>
</dbReference>
<dbReference type="Pfam" id="PF13581">
    <property type="entry name" value="HATPase_c_2"/>
    <property type="match status" value="1"/>
</dbReference>
<dbReference type="SUPFAM" id="SSF55874">
    <property type="entry name" value="ATPase domain of HSP90 chaperone/DNA topoisomerase II/histidine kinase"/>
    <property type="match status" value="1"/>
</dbReference>
<dbReference type="EMBL" id="CP073249">
    <property type="protein sequence ID" value="QUF07332.1"/>
    <property type="molecule type" value="Genomic_DNA"/>
</dbReference>
<dbReference type="GO" id="GO:0005524">
    <property type="term" value="F:ATP binding"/>
    <property type="evidence" value="ECO:0007669"/>
    <property type="project" value="UniProtKB-KW"/>
</dbReference>
<keyword evidence="1" id="KW-0808">Transferase</keyword>
<evidence type="ECO:0000313" key="3">
    <source>
        <dbReference type="EMBL" id="QUF07332.1"/>
    </source>
</evidence>
<dbReference type="GO" id="GO:0004674">
    <property type="term" value="F:protein serine/threonine kinase activity"/>
    <property type="evidence" value="ECO:0007669"/>
    <property type="project" value="UniProtKB-KW"/>
</dbReference>
<dbReference type="CDD" id="cd16936">
    <property type="entry name" value="HATPase_RsbW-like"/>
    <property type="match status" value="1"/>
</dbReference>
<name>A0AA45LCP3_9PSEU</name>
<evidence type="ECO:0000259" key="2">
    <source>
        <dbReference type="Pfam" id="PF13581"/>
    </source>
</evidence>
<protein>
    <submittedName>
        <fullName evidence="3">ATP-binding protein</fullName>
    </submittedName>
</protein>
<proteinExistence type="predicted"/>
<dbReference type="Gene3D" id="3.30.565.10">
    <property type="entry name" value="Histidine kinase-like ATPase, C-terminal domain"/>
    <property type="match status" value="1"/>
</dbReference>
<keyword evidence="1" id="KW-0723">Serine/threonine-protein kinase</keyword>
<keyword evidence="3" id="KW-0547">Nucleotide-binding</keyword>
<dbReference type="InterPro" id="IPR003594">
    <property type="entry name" value="HATPase_dom"/>
</dbReference>
<dbReference type="InterPro" id="IPR036890">
    <property type="entry name" value="HATPase_C_sf"/>
</dbReference>
<feature type="domain" description="Histidine kinase/HSP90-like ATPase" evidence="2">
    <location>
        <begin position="28"/>
        <end position="138"/>
    </location>
</feature>
<dbReference type="AlphaFoldDB" id="A0AA45LCP3"/>
<evidence type="ECO:0000313" key="4">
    <source>
        <dbReference type="Proteomes" id="UP000677152"/>
    </source>
</evidence>
<dbReference type="PANTHER" id="PTHR35526:SF3">
    <property type="entry name" value="ANTI-SIGMA-F FACTOR RSBW"/>
    <property type="match status" value="1"/>
</dbReference>
<gene>
    <name evidence="3" type="ORF">KCV87_15650</name>
</gene>